<dbReference type="AlphaFoldDB" id="A0A7E5A1X9"/>
<evidence type="ECO:0000313" key="2">
    <source>
        <dbReference type="WBParaSite" id="Pan_g8854.t1"/>
    </source>
</evidence>
<evidence type="ECO:0000313" key="1">
    <source>
        <dbReference type="Proteomes" id="UP000492821"/>
    </source>
</evidence>
<sequence length="120" mass="13809">MSCMCVFLLSVDGVCRITMPAELIISDNVMVIRRGSEYMLSLQRIKVKVIKLQRRILRISLEQERRTINVGIVVSVAMEPKVLDLLQRAAKPADSIPLWSKIGRRWWIPCRLSMLPDPTF</sequence>
<organism evidence="1 2">
    <name type="scientific">Panagrellus redivivus</name>
    <name type="common">Microworm</name>
    <dbReference type="NCBI Taxonomy" id="6233"/>
    <lineage>
        <taxon>Eukaryota</taxon>
        <taxon>Metazoa</taxon>
        <taxon>Ecdysozoa</taxon>
        <taxon>Nematoda</taxon>
        <taxon>Chromadorea</taxon>
        <taxon>Rhabditida</taxon>
        <taxon>Tylenchina</taxon>
        <taxon>Panagrolaimomorpha</taxon>
        <taxon>Panagrolaimoidea</taxon>
        <taxon>Panagrolaimidae</taxon>
        <taxon>Panagrellus</taxon>
    </lineage>
</organism>
<reference evidence="2" key="2">
    <citation type="submission" date="2020-10" db="UniProtKB">
        <authorList>
            <consortium name="WormBaseParasite"/>
        </authorList>
    </citation>
    <scope>IDENTIFICATION</scope>
</reference>
<keyword evidence="1" id="KW-1185">Reference proteome</keyword>
<proteinExistence type="predicted"/>
<dbReference type="Proteomes" id="UP000492821">
    <property type="component" value="Unassembled WGS sequence"/>
</dbReference>
<protein>
    <submittedName>
        <fullName evidence="2">Secreted protein</fullName>
    </submittedName>
</protein>
<name>A0A7E5A1X9_PANRE</name>
<accession>A0A7E5A1X9</accession>
<reference evidence="1" key="1">
    <citation type="journal article" date="2013" name="Genetics">
        <title>The draft genome and transcriptome of Panagrellus redivivus are shaped by the harsh demands of a free-living lifestyle.</title>
        <authorList>
            <person name="Srinivasan J."/>
            <person name="Dillman A.R."/>
            <person name="Macchietto M.G."/>
            <person name="Heikkinen L."/>
            <person name="Lakso M."/>
            <person name="Fracchia K.M."/>
            <person name="Antoshechkin I."/>
            <person name="Mortazavi A."/>
            <person name="Wong G."/>
            <person name="Sternberg P.W."/>
        </authorList>
    </citation>
    <scope>NUCLEOTIDE SEQUENCE [LARGE SCALE GENOMIC DNA]</scope>
    <source>
        <strain evidence="1">MT8872</strain>
    </source>
</reference>
<dbReference type="WBParaSite" id="Pan_g8854.t1">
    <property type="protein sequence ID" value="Pan_g8854.t1"/>
    <property type="gene ID" value="Pan_g8854"/>
</dbReference>